<dbReference type="EMBL" id="PKPP01001858">
    <property type="protein sequence ID" value="PWA79428.1"/>
    <property type="molecule type" value="Genomic_DNA"/>
</dbReference>
<accession>A0A2U1P114</accession>
<dbReference type="CDD" id="cd00073">
    <property type="entry name" value="H15"/>
    <property type="match status" value="1"/>
</dbReference>
<dbReference type="GO" id="GO:0030261">
    <property type="term" value="P:chromosome condensation"/>
    <property type="evidence" value="ECO:0007669"/>
    <property type="project" value="TreeGrafter"/>
</dbReference>
<gene>
    <name evidence="6" type="ORF">CTI12_AA198440</name>
</gene>
<evidence type="ECO:0000256" key="3">
    <source>
        <dbReference type="ARBA" id="ARBA00023242"/>
    </source>
</evidence>
<dbReference type="STRING" id="35608.A0A2U1P114"/>
<dbReference type="Proteomes" id="UP000245207">
    <property type="component" value="Unassembled WGS sequence"/>
</dbReference>
<dbReference type="InterPro" id="IPR005818">
    <property type="entry name" value="Histone_H1/H5_H15"/>
</dbReference>
<feature type="domain" description="H15" evidence="5">
    <location>
        <begin position="41"/>
        <end position="110"/>
    </location>
</feature>
<dbReference type="GO" id="GO:0031492">
    <property type="term" value="F:nucleosomal DNA binding"/>
    <property type="evidence" value="ECO:0007669"/>
    <property type="project" value="TreeGrafter"/>
</dbReference>
<dbReference type="GO" id="GO:0000786">
    <property type="term" value="C:nucleosome"/>
    <property type="evidence" value="ECO:0007669"/>
    <property type="project" value="InterPro"/>
</dbReference>
<evidence type="ECO:0000256" key="1">
    <source>
        <dbReference type="ARBA" id="ARBA00004123"/>
    </source>
</evidence>
<dbReference type="GO" id="GO:0006334">
    <property type="term" value="P:nucleosome assembly"/>
    <property type="evidence" value="ECO:0007669"/>
    <property type="project" value="InterPro"/>
</dbReference>
<dbReference type="GO" id="GO:0005730">
    <property type="term" value="C:nucleolus"/>
    <property type="evidence" value="ECO:0007669"/>
    <property type="project" value="TreeGrafter"/>
</dbReference>
<dbReference type="Gene3D" id="1.10.10.10">
    <property type="entry name" value="Winged helix-like DNA-binding domain superfamily/Winged helix DNA-binding domain"/>
    <property type="match status" value="1"/>
</dbReference>
<name>A0A2U1P114_ARTAN</name>
<keyword evidence="2" id="KW-0238">DNA-binding</keyword>
<sequence>MIATLPLSKCDSGTCLMVAKVLGKVPMSLPENVSQACEPGLGVRFLGMIIAAISALKDKDGSSRQAIAKYIEKEYANLPPTHPTLLTNHLKRMKNEGELIMVKHSYMLPPPRQDFGFQPQFEGGVQDFQPQSDDSAPQQQQEAAEPVFASLGLADEGVNAPLPPPENENVAVVSSAKRGRVVELEKKKPGRPKRSVTKPQAVSVVNGGAGTGSVSRGRPKRSVTKPQIVSVVNGGVETGSVSRGRGRPLKSKFRKLNSQSFGRPPKVKHSYLFQCGKTLHLLLKLFFMVCRGCQRTCGRLALNNAGHICLIINKCWMSYIKHAEVNIRTQFNWPNSQVKWLKLPSLMFLNDRHMPYNKCWMSYIKHAEVNVGPGTAIIVTDPHQLVAYKELKSKYEHLQLKAKEVVGVVRPYVNPEYEAFGALQELESLMDAEFSWHARLMDAEFSWHARHMPYNKCWMSYIKHAEVNVGPGTAIIVTDPHQLVAYQELKSKYEHLQSKAKEVVGVVRPYVNPEYEAFGALQELESLVGPFIVLCLDTHSRSKLASNNRKSSLTIFKTRLEGQISGMQACIDESDLQLLENKNSN</sequence>
<dbReference type="PANTHER" id="PTHR11467:SF29">
    <property type="entry name" value="OS03G0711600 PROTEIN"/>
    <property type="match status" value="1"/>
</dbReference>
<evidence type="ECO:0000313" key="6">
    <source>
        <dbReference type="EMBL" id="PWA79428.1"/>
    </source>
</evidence>
<dbReference type="SMART" id="SM00526">
    <property type="entry name" value="H15"/>
    <property type="match status" value="1"/>
</dbReference>
<reference evidence="6 7" key="1">
    <citation type="journal article" date="2018" name="Mol. Plant">
        <title>The genome of Artemisia annua provides insight into the evolution of Asteraceae family and artemisinin biosynthesis.</title>
        <authorList>
            <person name="Shen Q."/>
            <person name="Zhang L."/>
            <person name="Liao Z."/>
            <person name="Wang S."/>
            <person name="Yan T."/>
            <person name="Shi P."/>
            <person name="Liu M."/>
            <person name="Fu X."/>
            <person name="Pan Q."/>
            <person name="Wang Y."/>
            <person name="Lv Z."/>
            <person name="Lu X."/>
            <person name="Zhang F."/>
            <person name="Jiang W."/>
            <person name="Ma Y."/>
            <person name="Chen M."/>
            <person name="Hao X."/>
            <person name="Li L."/>
            <person name="Tang Y."/>
            <person name="Lv G."/>
            <person name="Zhou Y."/>
            <person name="Sun X."/>
            <person name="Brodelius P.E."/>
            <person name="Rose J.K.C."/>
            <person name="Tang K."/>
        </authorList>
    </citation>
    <scope>NUCLEOTIDE SEQUENCE [LARGE SCALE GENOMIC DNA]</scope>
    <source>
        <strain evidence="7">cv. Huhao1</strain>
        <tissue evidence="6">Leaf</tissue>
    </source>
</reference>
<dbReference type="PROSITE" id="PS51504">
    <property type="entry name" value="H15"/>
    <property type="match status" value="1"/>
</dbReference>
<evidence type="ECO:0000313" key="7">
    <source>
        <dbReference type="Proteomes" id="UP000245207"/>
    </source>
</evidence>
<dbReference type="OrthoDB" id="1110759at2759"/>
<keyword evidence="7" id="KW-1185">Reference proteome</keyword>
<proteinExistence type="predicted"/>
<protein>
    <submittedName>
        <fullName evidence="6">High mobility group A5</fullName>
    </submittedName>
</protein>
<feature type="compositionally biased region" description="Low complexity" evidence="4">
    <location>
        <begin position="126"/>
        <end position="144"/>
    </location>
</feature>
<evidence type="ECO:0000256" key="2">
    <source>
        <dbReference type="ARBA" id="ARBA00023125"/>
    </source>
</evidence>
<feature type="region of interest" description="Disordered" evidence="4">
    <location>
        <begin position="185"/>
        <end position="223"/>
    </location>
</feature>
<dbReference type="Pfam" id="PF00538">
    <property type="entry name" value="Linker_histone"/>
    <property type="match status" value="1"/>
</dbReference>
<feature type="region of interest" description="Disordered" evidence="4">
    <location>
        <begin position="118"/>
        <end position="144"/>
    </location>
</feature>
<dbReference type="GO" id="GO:0045910">
    <property type="term" value="P:negative regulation of DNA recombination"/>
    <property type="evidence" value="ECO:0007669"/>
    <property type="project" value="TreeGrafter"/>
</dbReference>
<dbReference type="AlphaFoldDB" id="A0A2U1P114"/>
<comment type="caution">
    <text evidence="6">The sequence shown here is derived from an EMBL/GenBank/DDBJ whole genome shotgun (WGS) entry which is preliminary data.</text>
</comment>
<keyword evidence="3" id="KW-0539">Nucleus</keyword>
<evidence type="ECO:0000256" key="4">
    <source>
        <dbReference type="SAM" id="MobiDB-lite"/>
    </source>
</evidence>
<comment type="subcellular location">
    <subcellularLocation>
        <location evidence="1">Nucleus</location>
    </subcellularLocation>
</comment>
<dbReference type="SUPFAM" id="SSF46785">
    <property type="entry name" value="Winged helix' DNA-binding domain"/>
    <property type="match status" value="1"/>
</dbReference>
<dbReference type="PANTHER" id="PTHR11467">
    <property type="entry name" value="HISTONE H1"/>
    <property type="match status" value="1"/>
</dbReference>
<organism evidence="6 7">
    <name type="scientific">Artemisia annua</name>
    <name type="common">Sweet wormwood</name>
    <dbReference type="NCBI Taxonomy" id="35608"/>
    <lineage>
        <taxon>Eukaryota</taxon>
        <taxon>Viridiplantae</taxon>
        <taxon>Streptophyta</taxon>
        <taxon>Embryophyta</taxon>
        <taxon>Tracheophyta</taxon>
        <taxon>Spermatophyta</taxon>
        <taxon>Magnoliopsida</taxon>
        <taxon>eudicotyledons</taxon>
        <taxon>Gunneridae</taxon>
        <taxon>Pentapetalae</taxon>
        <taxon>asterids</taxon>
        <taxon>campanulids</taxon>
        <taxon>Asterales</taxon>
        <taxon>Asteraceae</taxon>
        <taxon>Asteroideae</taxon>
        <taxon>Anthemideae</taxon>
        <taxon>Artemisiinae</taxon>
        <taxon>Artemisia</taxon>
    </lineage>
</organism>
<dbReference type="GO" id="GO:0003690">
    <property type="term" value="F:double-stranded DNA binding"/>
    <property type="evidence" value="ECO:0007669"/>
    <property type="project" value="TreeGrafter"/>
</dbReference>
<evidence type="ECO:0000259" key="5">
    <source>
        <dbReference type="PROSITE" id="PS51504"/>
    </source>
</evidence>
<dbReference type="InterPro" id="IPR036390">
    <property type="entry name" value="WH_DNA-bd_sf"/>
</dbReference>
<dbReference type="InterPro" id="IPR036388">
    <property type="entry name" value="WH-like_DNA-bd_sf"/>
</dbReference>